<keyword evidence="1" id="KW-0812">Transmembrane</keyword>
<evidence type="ECO:0000256" key="1">
    <source>
        <dbReference type="SAM" id="Phobius"/>
    </source>
</evidence>
<dbReference type="AlphaFoldDB" id="A0A0F9JKI0"/>
<accession>A0A0F9JKI0</accession>
<proteinExistence type="predicted"/>
<dbReference type="InterPro" id="IPR055706">
    <property type="entry name" value="Slg1/2_DUF7282"/>
</dbReference>
<protein>
    <recommendedName>
        <fullName evidence="2">DUF7282 domain-containing protein</fullName>
    </recommendedName>
</protein>
<dbReference type="EMBL" id="LAZR01009872">
    <property type="protein sequence ID" value="KKM70133.1"/>
    <property type="molecule type" value="Genomic_DNA"/>
</dbReference>
<keyword evidence="1" id="KW-1133">Transmembrane helix</keyword>
<sequence length="155" mass="16569">MNQKRFSTIHSIIVVVIIIAAVGYFSFMRETAKPLLIGNNAIYVSSVKPATNIKVGFAVLAAGGYVIIHEDSKGSPGAIIGSSDRLSPGENRGFDIALSRESVDGETLHAMLHSDNGDGVFNAIDDPPIKDSQGNIILMKFQISNRAEEPEAISL</sequence>
<reference evidence="3" key="1">
    <citation type="journal article" date="2015" name="Nature">
        <title>Complex archaea that bridge the gap between prokaryotes and eukaryotes.</title>
        <authorList>
            <person name="Spang A."/>
            <person name="Saw J.H."/>
            <person name="Jorgensen S.L."/>
            <person name="Zaremba-Niedzwiedzka K."/>
            <person name="Martijn J."/>
            <person name="Lind A.E."/>
            <person name="van Eijk R."/>
            <person name="Schleper C."/>
            <person name="Guy L."/>
            <person name="Ettema T.J."/>
        </authorList>
    </citation>
    <scope>NUCLEOTIDE SEQUENCE</scope>
</reference>
<comment type="caution">
    <text evidence="3">The sequence shown here is derived from an EMBL/GenBank/DDBJ whole genome shotgun (WGS) entry which is preliminary data.</text>
</comment>
<gene>
    <name evidence="3" type="ORF">LCGC14_1443830</name>
</gene>
<evidence type="ECO:0000313" key="3">
    <source>
        <dbReference type="EMBL" id="KKM70133.1"/>
    </source>
</evidence>
<evidence type="ECO:0000259" key="2">
    <source>
        <dbReference type="Pfam" id="PF23951"/>
    </source>
</evidence>
<name>A0A0F9JKI0_9ZZZZ</name>
<feature type="domain" description="DUF7282" evidence="2">
    <location>
        <begin position="51"/>
        <end position="139"/>
    </location>
</feature>
<dbReference type="Pfam" id="PF23951">
    <property type="entry name" value="DUF7282"/>
    <property type="match status" value="1"/>
</dbReference>
<feature type="transmembrane region" description="Helical" evidence="1">
    <location>
        <begin position="6"/>
        <end position="27"/>
    </location>
</feature>
<organism evidence="3">
    <name type="scientific">marine sediment metagenome</name>
    <dbReference type="NCBI Taxonomy" id="412755"/>
    <lineage>
        <taxon>unclassified sequences</taxon>
        <taxon>metagenomes</taxon>
        <taxon>ecological metagenomes</taxon>
    </lineage>
</organism>
<keyword evidence="1" id="KW-0472">Membrane</keyword>